<dbReference type="Gene3D" id="3.40.50.150">
    <property type="entry name" value="Vaccinia Virus protein VP39"/>
    <property type="match status" value="1"/>
</dbReference>
<reference evidence="3 4" key="2">
    <citation type="submission" date="2018-11" db="EMBL/GenBank/DDBJ databases">
        <authorList>
            <consortium name="Pathogen Informatics"/>
        </authorList>
    </citation>
    <scope>NUCLEOTIDE SEQUENCE [LARGE SCALE GENOMIC DNA]</scope>
</reference>
<keyword evidence="2" id="KW-0808">Transferase</keyword>
<dbReference type="InterPro" id="IPR029063">
    <property type="entry name" value="SAM-dependent_MTases_sf"/>
</dbReference>
<evidence type="ECO:0000256" key="2">
    <source>
        <dbReference type="ARBA" id="ARBA00022679"/>
    </source>
</evidence>
<evidence type="ECO:0000313" key="4">
    <source>
        <dbReference type="Proteomes" id="UP000050794"/>
    </source>
</evidence>
<keyword evidence="4" id="KW-1185">Reference proteome</keyword>
<dbReference type="Pfam" id="PF05971">
    <property type="entry name" value="Methyltransf_10"/>
    <property type="match status" value="1"/>
</dbReference>
<keyword evidence="1" id="KW-0489">Methyltransferase</keyword>
<dbReference type="GO" id="GO:0008168">
    <property type="term" value="F:methyltransferase activity"/>
    <property type="evidence" value="ECO:0007669"/>
    <property type="project" value="UniProtKB-KW"/>
</dbReference>
<dbReference type="PANTHER" id="PTHR13393:SF0">
    <property type="entry name" value="RNA N6-ADENOSINE-METHYLTRANSFERASE METTL16"/>
    <property type="match status" value="1"/>
</dbReference>
<proteinExistence type="predicted"/>
<gene>
    <name evidence="3" type="ORF">TCNE_LOCUS9954</name>
</gene>
<evidence type="ECO:0000313" key="5">
    <source>
        <dbReference type="WBParaSite" id="TCNE_0000995401-mRNA-1"/>
    </source>
</evidence>
<dbReference type="PANTHER" id="PTHR13393">
    <property type="entry name" value="SAM-DEPENDENT METHYLTRANSFERASE"/>
    <property type="match status" value="1"/>
</dbReference>
<dbReference type="SUPFAM" id="SSF53335">
    <property type="entry name" value="S-adenosyl-L-methionine-dependent methyltransferases"/>
    <property type="match status" value="1"/>
</dbReference>
<evidence type="ECO:0000313" key="3">
    <source>
        <dbReference type="EMBL" id="VDM41275.1"/>
    </source>
</evidence>
<dbReference type="GO" id="GO:0005634">
    <property type="term" value="C:nucleus"/>
    <property type="evidence" value="ECO:0007669"/>
    <property type="project" value="TreeGrafter"/>
</dbReference>
<dbReference type="InterPro" id="IPR010286">
    <property type="entry name" value="METTL16/RlmF"/>
</dbReference>
<organism evidence="4 5">
    <name type="scientific">Toxocara canis</name>
    <name type="common">Canine roundworm</name>
    <dbReference type="NCBI Taxonomy" id="6265"/>
    <lineage>
        <taxon>Eukaryota</taxon>
        <taxon>Metazoa</taxon>
        <taxon>Ecdysozoa</taxon>
        <taxon>Nematoda</taxon>
        <taxon>Chromadorea</taxon>
        <taxon>Rhabditida</taxon>
        <taxon>Spirurina</taxon>
        <taxon>Ascaridomorpha</taxon>
        <taxon>Ascaridoidea</taxon>
        <taxon>Toxocaridae</taxon>
        <taxon>Toxocara</taxon>
    </lineage>
</organism>
<protein>
    <submittedName>
        <fullName evidence="5">U6 small nuclear RNA (adenine-(43)-N(6))-methyltransferase</fullName>
    </submittedName>
</protein>
<dbReference type="Proteomes" id="UP000050794">
    <property type="component" value="Unassembled WGS sequence"/>
</dbReference>
<dbReference type="AlphaFoldDB" id="A0A183UN84"/>
<name>A0A183UN84_TOXCA</name>
<sequence>MAFNKMMHPRNPYKDKPPDFGELAQKYSEFRSHCFVAPNGKLSLNFRSTDAVRSLARAMLHNDFGLDVELPSDCLVPRVPQRLNYVLFIDDLLTLNGIEQDILGIDIGTGASCIYALLGAKQCGWRFVATESDEFAAQVALKNVCNNGLGDVIKVIKVREDRVIKDIVRSHGNEHFTFCMCNPPFYEEEEAETKFVRLEGNAMENKCYDVTRRAAPRSATIGRRNELSVSGGEVGFVGRLIEDSLMLQNSVKFYTSMVGKKTSLNELTKKLKDCANAHYAVSTLSQGRTQRWVLTWSFDPNFKLSVAPSDSAPLKVPLPSALSWWPNECHSQFKKMLSFLERHALFTRLGDRLLQITYEENEVGDLICEATRNTWSQQRQKRRAERSLMNMETQVEPERKRARYERKDEGVTVSMGVGDGRDSLSNDGNFNACTSLLSKGSLGRWDVAVQAYLPSSVYDQSLVRFRVTICCAEKCVELRWIDGSRHALHQISQYLKNQLASFSRA</sequence>
<evidence type="ECO:0000256" key="1">
    <source>
        <dbReference type="ARBA" id="ARBA00022603"/>
    </source>
</evidence>
<dbReference type="WBParaSite" id="TCNE_0000995401-mRNA-1">
    <property type="protein sequence ID" value="TCNE_0000995401-mRNA-1"/>
    <property type="gene ID" value="TCNE_0000995401"/>
</dbReference>
<dbReference type="EMBL" id="UYWY01020338">
    <property type="protein sequence ID" value="VDM41275.1"/>
    <property type="molecule type" value="Genomic_DNA"/>
</dbReference>
<reference evidence="5" key="1">
    <citation type="submission" date="2016-06" db="UniProtKB">
        <authorList>
            <consortium name="WormBaseParasite"/>
        </authorList>
    </citation>
    <scope>IDENTIFICATION</scope>
</reference>
<accession>A0A183UN84</accession>
<dbReference type="GO" id="GO:0070475">
    <property type="term" value="P:rRNA base methylation"/>
    <property type="evidence" value="ECO:0007669"/>
    <property type="project" value="TreeGrafter"/>
</dbReference>